<keyword evidence="1" id="KW-0812">Transmembrane</keyword>
<dbReference type="AlphaFoldDB" id="A0A6N2XZT0"/>
<keyword evidence="1" id="KW-0472">Membrane</keyword>
<keyword evidence="1" id="KW-1133">Transmembrane helix</keyword>
<reference evidence="2" key="1">
    <citation type="submission" date="2019-11" db="EMBL/GenBank/DDBJ databases">
        <authorList>
            <person name="Feng L."/>
        </authorList>
    </citation>
    <scope>NUCLEOTIDE SEQUENCE</scope>
    <source>
        <strain evidence="2">CramosumLFYP8</strain>
    </source>
</reference>
<evidence type="ECO:0000313" key="2">
    <source>
        <dbReference type="EMBL" id="VYT59915.1"/>
    </source>
</evidence>
<feature type="transmembrane region" description="Helical" evidence="1">
    <location>
        <begin position="52"/>
        <end position="70"/>
    </location>
</feature>
<organism evidence="2">
    <name type="scientific">Thomasclavelia ramosa</name>
    <dbReference type="NCBI Taxonomy" id="1547"/>
    <lineage>
        <taxon>Bacteria</taxon>
        <taxon>Bacillati</taxon>
        <taxon>Bacillota</taxon>
        <taxon>Erysipelotrichia</taxon>
        <taxon>Erysipelotrichales</taxon>
        <taxon>Coprobacillaceae</taxon>
        <taxon>Thomasclavelia</taxon>
    </lineage>
</organism>
<proteinExistence type="predicted"/>
<gene>
    <name evidence="2" type="ORF">CRLFYP8_01380</name>
</gene>
<accession>A0A6N2XZT0</accession>
<dbReference type="EMBL" id="CACRTL010000008">
    <property type="protein sequence ID" value="VYT59915.1"/>
    <property type="molecule type" value="Genomic_DNA"/>
</dbReference>
<evidence type="ECO:0000256" key="1">
    <source>
        <dbReference type="SAM" id="Phobius"/>
    </source>
</evidence>
<protein>
    <submittedName>
        <fullName evidence="2">Uncharacterized protein</fullName>
    </submittedName>
</protein>
<name>A0A6N2XZT0_9FIRM</name>
<sequence length="79" mass="9351">MYTGLIRNMKKICIYMILTVFGLIISSMYFVLMTFLSSKICYTIEQANMMDIVIILLYLFVYFPFVLVVLKNIKNKMNK</sequence>
<feature type="transmembrane region" description="Helical" evidence="1">
    <location>
        <begin position="12"/>
        <end position="32"/>
    </location>
</feature>